<reference evidence="1" key="1">
    <citation type="submission" date="2023-03" db="EMBL/GenBank/DDBJ databases">
        <title>Massive genome expansion in bonnet fungi (Mycena s.s.) driven by repeated elements and novel gene families across ecological guilds.</title>
        <authorList>
            <consortium name="Lawrence Berkeley National Laboratory"/>
            <person name="Harder C.B."/>
            <person name="Miyauchi S."/>
            <person name="Viragh M."/>
            <person name="Kuo A."/>
            <person name="Thoen E."/>
            <person name="Andreopoulos B."/>
            <person name="Lu D."/>
            <person name="Skrede I."/>
            <person name="Drula E."/>
            <person name="Henrissat B."/>
            <person name="Morin E."/>
            <person name="Kohler A."/>
            <person name="Barry K."/>
            <person name="LaButti K."/>
            <person name="Morin E."/>
            <person name="Salamov A."/>
            <person name="Lipzen A."/>
            <person name="Mereny Z."/>
            <person name="Hegedus B."/>
            <person name="Baldrian P."/>
            <person name="Stursova M."/>
            <person name="Weitz H."/>
            <person name="Taylor A."/>
            <person name="Grigoriev I.V."/>
            <person name="Nagy L.G."/>
            <person name="Martin F."/>
            <person name="Kauserud H."/>
        </authorList>
    </citation>
    <scope>NUCLEOTIDE SEQUENCE</scope>
    <source>
        <strain evidence="1">CBHHK002</strain>
    </source>
</reference>
<accession>A0AAD7ET79</accession>
<proteinExistence type="predicted"/>
<feature type="non-terminal residue" evidence="1">
    <location>
        <position position="94"/>
    </location>
</feature>
<keyword evidence="2" id="KW-1185">Reference proteome</keyword>
<dbReference type="Proteomes" id="UP001218218">
    <property type="component" value="Unassembled WGS sequence"/>
</dbReference>
<evidence type="ECO:0000313" key="2">
    <source>
        <dbReference type="Proteomes" id="UP001218218"/>
    </source>
</evidence>
<gene>
    <name evidence="1" type="ORF">DFH08DRAFT_866744</name>
</gene>
<name>A0AAD7ET79_9AGAR</name>
<comment type="caution">
    <text evidence="1">The sequence shown here is derived from an EMBL/GenBank/DDBJ whole genome shotgun (WGS) entry which is preliminary data.</text>
</comment>
<evidence type="ECO:0000313" key="1">
    <source>
        <dbReference type="EMBL" id="KAJ7347868.1"/>
    </source>
</evidence>
<protein>
    <submittedName>
        <fullName evidence="1">Uncharacterized protein</fullName>
    </submittedName>
</protein>
<organism evidence="1 2">
    <name type="scientific">Mycena albidolilacea</name>
    <dbReference type="NCBI Taxonomy" id="1033008"/>
    <lineage>
        <taxon>Eukaryota</taxon>
        <taxon>Fungi</taxon>
        <taxon>Dikarya</taxon>
        <taxon>Basidiomycota</taxon>
        <taxon>Agaricomycotina</taxon>
        <taxon>Agaricomycetes</taxon>
        <taxon>Agaricomycetidae</taxon>
        <taxon>Agaricales</taxon>
        <taxon>Marasmiineae</taxon>
        <taxon>Mycenaceae</taxon>
        <taxon>Mycena</taxon>
    </lineage>
</organism>
<dbReference type="EMBL" id="JARIHO010000018">
    <property type="protein sequence ID" value="KAJ7347868.1"/>
    <property type="molecule type" value="Genomic_DNA"/>
</dbReference>
<sequence>NTCLLGTLILSSILDGFPRFWTLNFGLTRPTAAYLLLPVSDLPTSNASFSPNSPPISLKVGAVNSDPFLTIPSIHSMINLFLAQYSLNSRKSSL</sequence>
<dbReference type="AlphaFoldDB" id="A0AAD7ET79"/>